<name>A0A4Y6UJH9_9PROT</name>
<protein>
    <submittedName>
        <fullName evidence="1">Uncharacterized protein</fullName>
    </submittedName>
</protein>
<proteinExistence type="predicted"/>
<dbReference type="RefSeq" id="WP_141460087.1">
    <property type="nucleotide sequence ID" value="NZ_CP038141.1"/>
</dbReference>
<dbReference type="KEGG" id="ssam:E3D00_03795"/>
<accession>A0A4Y6UJH9</accession>
<organism evidence="1 2">
    <name type="scientific">Swingsia samuiensis</name>
    <dbReference type="NCBI Taxonomy" id="1293412"/>
    <lineage>
        <taxon>Bacteria</taxon>
        <taxon>Pseudomonadati</taxon>
        <taxon>Pseudomonadota</taxon>
        <taxon>Alphaproteobacteria</taxon>
        <taxon>Acetobacterales</taxon>
        <taxon>Acetobacteraceae</taxon>
        <taxon>Swingsia</taxon>
    </lineage>
</organism>
<sequence length="199" mass="22322">MRNDHIALRIAHGHRKIARQLGKKATQYRPLGPLSLMGEVYASIMMVHDMTPDFSFTRIPLWGNVTEYMLTDHMDDIALGDIILCDKETFFVASINDYRPLLCVVCNQTVCVEQSDGFGERIITDCPISIFETGKGEGVGNGIPGELKPTQFLGYFPHICNDFLKPYMVVIMKDGSSYTISTVEKSQFGTRCLMTAQQI</sequence>
<evidence type="ECO:0000313" key="1">
    <source>
        <dbReference type="EMBL" id="QDH16788.1"/>
    </source>
</evidence>
<keyword evidence="2" id="KW-1185">Reference proteome</keyword>
<dbReference type="Proteomes" id="UP000316313">
    <property type="component" value="Chromosome"/>
</dbReference>
<dbReference type="OrthoDB" id="7271194at2"/>
<dbReference type="EMBL" id="CP038141">
    <property type="protein sequence ID" value="QDH16788.1"/>
    <property type="molecule type" value="Genomic_DNA"/>
</dbReference>
<dbReference type="AlphaFoldDB" id="A0A4Y6UJH9"/>
<evidence type="ECO:0000313" key="2">
    <source>
        <dbReference type="Proteomes" id="UP000316313"/>
    </source>
</evidence>
<gene>
    <name evidence="1" type="ORF">E3D00_03795</name>
</gene>
<reference evidence="1 2" key="1">
    <citation type="submission" date="2019-03" db="EMBL/GenBank/DDBJ databases">
        <title>The complete genome sequence of Swingsia samuiensis NBRC107927(T).</title>
        <authorList>
            <person name="Chua K.-O."/>
            <person name="Chan K.-G."/>
            <person name="See-Too W.-S."/>
        </authorList>
    </citation>
    <scope>NUCLEOTIDE SEQUENCE [LARGE SCALE GENOMIC DNA]</scope>
    <source>
        <strain evidence="1 2">AH83</strain>
    </source>
</reference>